<accession>A0A0M2HE86</accession>
<keyword evidence="3" id="KW-1185">Reference proteome</keyword>
<name>A0A0M2HE86_9MICO</name>
<dbReference type="AlphaFoldDB" id="A0A0M2HE86"/>
<dbReference type="RefSeq" id="WP_157003921.1">
    <property type="nucleotide sequence ID" value="NZ_BAAAUP010000004.1"/>
</dbReference>
<gene>
    <name evidence="2" type="ORF">RS81_00398</name>
</gene>
<feature type="transmembrane region" description="Helical" evidence="1">
    <location>
        <begin position="81"/>
        <end position="101"/>
    </location>
</feature>
<evidence type="ECO:0000256" key="1">
    <source>
        <dbReference type="SAM" id="Phobius"/>
    </source>
</evidence>
<evidence type="ECO:0000313" key="3">
    <source>
        <dbReference type="Proteomes" id="UP000033956"/>
    </source>
</evidence>
<reference evidence="2 3" key="1">
    <citation type="submission" date="2015-02" db="EMBL/GenBank/DDBJ databases">
        <title>Draft genome sequences of ten Microbacterium spp. with emphasis on heavy metal contaminated environments.</title>
        <authorList>
            <person name="Corretto E."/>
        </authorList>
    </citation>
    <scope>NUCLEOTIDE SEQUENCE [LARGE SCALE GENOMIC DNA]</scope>
    <source>
        <strain evidence="2 3">DSM 12510</strain>
    </source>
</reference>
<keyword evidence="1" id="KW-0812">Transmembrane</keyword>
<evidence type="ECO:0000313" key="2">
    <source>
        <dbReference type="EMBL" id="KJL44930.1"/>
    </source>
</evidence>
<dbReference type="PATRIC" id="fig|92835.4.peg.410"/>
<protein>
    <submittedName>
        <fullName evidence="2">Uncharacterized protein</fullName>
    </submittedName>
</protein>
<dbReference type="Proteomes" id="UP000033956">
    <property type="component" value="Unassembled WGS sequence"/>
</dbReference>
<sequence length="167" mass="17304">MNDVAVALIAGLAALAAAVVGLVGVLAARNEPRVAKELAALNSIIDKLPAGEARHALESRRTRVAIAYGSQREPLGVFTVAYMYVLGGYLIAVVASLVLGGDAGAWQSLFQSVLGGLVFGGIIFALIGVALFIIGLVFKIRDWLTPHNSQSSVDVAPDPTVPANQEA</sequence>
<keyword evidence="1" id="KW-0472">Membrane</keyword>
<organism evidence="2 3">
    <name type="scientific">Microbacterium terrae</name>
    <dbReference type="NCBI Taxonomy" id="69369"/>
    <lineage>
        <taxon>Bacteria</taxon>
        <taxon>Bacillati</taxon>
        <taxon>Actinomycetota</taxon>
        <taxon>Actinomycetes</taxon>
        <taxon>Micrococcales</taxon>
        <taxon>Microbacteriaceae</taxon>
        <taxon>Microbacterium</taxon>
    </lineage>
</organism>
<proteinExistence type="predicted"/>
<keyword evidence="1" id="KW-1133">Transmembrane helix</keyword>
<dbReference type="EMBL" id="JYIZ01000028">
    <property type="protein sequence ID" value="KJL44930.1"/>
    <property type="molecule type" value="Genomic_DNA"/>
</dbReference>
<comment type="caution">
    <text evidence="2">The sequence shown here is derived from an EMBL/GenBank/DDBJ whole genome shotgun (WGS) entry which is preliminary data.</text>
</comment>
<feature type="transmembrane region" description="Helical" evidence="1">
    <location>
        <begin position="113"/>
        <end position="138"/>
    </location>
</feature>